<accession>A0A371H079</accession>
<dbReference type="AlphaFoldDB" id="A0A371H079"/>
<feature type="domain" description="Integrase catalytic" evidence="1">
    <location>
        <begin position="67"/>
        <end position="132"/>
    </location>
</feature>
<dbReference type="EMBL" id="QJKJ01003953">
    <property type="protein sequence ID" value="RDX96169.1"/>
    <property type="molecule type" value="Genomic_DNA"/>
</dbReference>
<dbReference type="Proteomes" id="UP000257109">
    <property type="component" value="Unassembled WGS sequence"/>
</dbReference>
<organism evidence="2 3">
    <name type="scientific">Mucuna pruriens</name>
    <name type="common">Velvet bean</name>
    <name type="synonym">Dolichos pruriens</name>
    <dbReference type="NCBI Taxonomy" id="157652"/>
    <lineage>
        <taxon>Eukaryota</taxon>
        <taxon>Viridiplantae</taxon>
        <taxon>Streptophyta</taxon>
        <taxon>Embryophyta</taxon>
        <taxon>Tracheophyta</taxon>
        <taxon>Spermatophyta</taxon>
        <taxon>Magnoliopsida</taxon>
        <taxon>eudicotyledons</taxon>
        <taxon>Gunneridae</taxon>
        <taxon>Pentapetalae</taxon>
        <taxon>rosids</taxon>
        <taxon>fabids</taxon>
        <taxon>Fabales</taxon>
        <taxon>Fabaceae</taxon>
        <taxon>Papilionoideae</taxon>
        <taxon>50 kb inversion clade</taxon>
        <taxon>NPAAA clade</taxon>
        <taxon>indigoferoid/millettioid clade</taxon>
        <taxon>Phaseoleae</taxon>
        <taxon>Mucuna</taxon>
    </lineage>
</organism>
<proteinExistence type="predicted"/>
<dbReference type="InterPro" id="IPR012337">
    <property type="entry name" value="RNaseH-like_sf"/>
</dbReference>
<comment type="caution">
    <text evidence="2">The sequence shown here is derived from an EMBL/GenBank/DDBJ whole genome shotgun (WGS) entry which is preliminary data.</text>
</comment>
<dbReference type="SUPFAM" id="SSF53098">
    <property type="entry name" value="Ribonuclease H-like"/>
    <property type="match status" value="1"/>
</dbReference>
<gene>
    <name evidence="2" type="ORF">CR513_21208</name>
</gene>
<evidence type="ECO:0000259" key="1">
    <source>
        <dbReference type="PROSITE" id="PS50994"/>
    </source>
</evidence>
<dbReference type="OrthoDB" id="1749397at2759"/>
<dbReference type="InterPro" id="IPR039537">
    <property type="entry name" value="Retrotran_Ty1/copia-like"/>
</dbReference>
<dbReference type="PANTHER" id="PTHR42648:SF31">
    <property type="entry name" value="RNA-DIRECTED DNA POLYMERASE"/>
    <property type="match status" value="1"/>
</dbReference>
<dbReference type="PROSITE" id="PS50994">
    <property type="entry name" value="INTEGRASE"/>
    <property type="match status" value="1"/>
</dbReference>
<dbReference type="InterPro" id="IPR036397">
    <property type="entry name" value="RNaseH_sf"/>
</dbReference>
<sequence>MFPCLFTKESIESFKYNVCQFLKHHRATFSPNNNKSLKPFDLIHSYVCQIFVDFFCLVKNQFNKSTKRLRLDNGTKFVNLEFSKFLKDNGVVHELTCVNTPQQNEIAERKNRHLLEVARVLLFQMFIGEKFS</sequence>
<dbReference type="Gene3D" id="3.30.420.10">
    <property type="entry name" value="Ribonuclease H-like superfamily/Ribonuclease H"/>
    <property type="match status" value="1"/>
</dbReference>
<evidence type="ECO:0000313" key="2">
    <source>
        <dbReference type="EMBL" id="RDX96169.1"/>
    </source>
</evidence>
<dbReference type="STRING" id="157652.A0A371H079"/>
<dbReference type="GO" id="GO:0003676">
    <property type="term" value="F:nucleic acid binding"/>
    <property type="evidence" value="ECO:0007669"/>
    <property type="project" value="InterPro"/>
</dbReference>
<keyword evidence="3" id="KW-1185">Reference proteome</keyword>
<reference evidence="2" key="1">
    <citation type="submission" date="2018-05" db="EMBL/GenBank/DDBJ databases">
        <title>Draft genome of Mucuna pruriens seed.</title>
        <authorList>
            <person name="Nnadi N.E."/>
            <person name="Vos R."/>
            <person name="Hasami M.H."/>
            <person name="Devisetty U.K."/>
            <person name="Aguiy J.C."/>
        </authorList>
    </citation>
    <scope>NUCLEOTIDE SEQUENCE [LARGE SCALE GENOMIC DNA]</scope>
    <source>
        <strain evidence="2">JCA_2017</strain>
    </source>
</reference>
<feature type="non-terminal residue" evidence="2">
    <location>
        <position position="1"/>
    </location>
</feature>
<evidence type="ECO:0000313" key="3">
    <source>
        <dbReference type="Proteomes" id="UP000257109"/>
    </source>
</evidence>
<dbReference type="PANTHER" id="PTHR42648">
    <property type="entry name" value="TRANSPOSASE, PUTATIVE-RELATED"/>
    <property type="match status" value="1"/>
</dbReference>
<name>A0A371H079_MUCPR</name>
<dbReference type="GO" id="GO:0015074">
    <property type="term" value="P:DNA integration"/>
    <property type="evidence" value="ECO:0007669"/>
    <property type="project" value="InterPro"/>
</dbReference>
<dbReference type="InterPro" id="IPR001584">
    <property type="entry name" value="Integrase_cat-core"/>
</dbReference>
<protein>
    <recommendedName>
        <fullName evidence="1">Integrase catalytic domain-containing protein</fullName>
    </recommendedName>
</protein>